<dbReference type="AlphaFoldDB" id="A0AAV4B7Q6"/>
<dbReference type="PROSITE" id="PS51257">
    <property type="entry name" value="PROKAR_LIPOPROTEIN"/>
    <property type="match status" value="1"/>
</dbReference>
<dbReference type="EMBL" id="BLXT01004603">
    <property type="protein sequence ID" value="GFO15183.1"/>
    <property type="molecule type" value="Genomic_DNA"/>
</dbReference>
<organism evidence="1 2">
    <name type="scientific">Plakobranchus ocellatus</name>
    <dbReference type="NCBI Taxonomy" id="259542"/>
    <lineage>
        <taxon>Eukaryota</taxon>
        <taxon>Metazoa</taxon>
        <taxon>Spiralia</taxon>
        <taxon>Lophotrochozoa</taxon>
        <taxon>Mollusca</taxon>
        <taxon>Gastropoda</taxon>
        <taxon>Heterobranchia</taxon>
        <taxon>Euthyneura</taxon>
        <taxon>Panpulmonata</taxon>
        <taxon>Sacoglossa</taxon>
        <taxon>Placobranchoidea</taxon>
        <taxon>Plakobranchidae</taxon>
        <taxon>Plakobranchus</taxon>
    </lineage>
</organism>
<reference evidence="1 2" key="1">
    <citation type="journal article" date="2021" name="Elife">
        <title>Chloroplast acquisition without the gene transfer in kleptoplastic sea slugs, Plakobranchus ocellatus.</title>
        <authorList>
            <person name="Maeda T."/>
            <person name="Takahashi S."/>
            <person name="Yoshida T."/>
            <person name="Shimamura S."/>
            <person name="Takaki Y."/>
            <person name="Nagai Y."/>
            <person name="Toyoda A."/>
            <person name="Suzuki Y."/>
            <person name="Arimoto A."/>
            <person name="Ishii H."/>
            <person name="Satoh N."/>
            <person name="Nishiyama T."/>
            <person name="Hasebe M."/>
            <person name="Maruyama T."/>
            <person name="Minagawa J."/>
            <person name="Obokata J."/>
            <person name="Shigenobu S."/>
        </authorList>
    </citation>
    <scope>NUCLEOTIDE SEQUENCE [LARGE SCALE GENOMIC DNA]</scope>
</reference>
<name>A0AAV4B7Q6_9GAST</name>
<evidence type="ECO:0000313" key="1">
    <source>
        <dbReference type="EMBL" id="GFO15183.1"/>
    </source>
</evidence>
<proteinExistence type="predicted"/>
<accession>A0AAV4B7Q6</accession>
<sequence>MSTKYELSNAISTAAAFPPVLVFSGSCSISLHRHEVGGAVPLSFILHFAVISFLRGERAYLEGQLATKTEVLGLNPSPGQENFSLLLRAHPPLNRNLSFLRPGESKGERKANCLIIPHAKNNQDLTLGSPNA</sequence>
<dbReference type="Proteomes" id="UP000735302">
    <property type="component" value="Unassembled WGS sequence"/>
</dbReference>
<protein>
    <submittedName>
        <fullName evidence="1">Uncharacterized protein</fullName>
    </submittedName>
</protein>
<keyword evidence="2" id="KW-1185">Reference proteome</keyword>
<evidence type="ECO:0000313" key="2">
    <source>
        <dbReference type="Proteomes" id="UP000735302"/>
    </source>
</evidence>
<gene>
    <name evidence="1" type="ORF">PoB_004168800</name>
</gene>
<comment type="caution">
    <text evidence="1">The sequence shown here is derived from an EMBL/GenBank/DDBJ whole genome shotgun (WGS) entry which is preliminary data.</text>
</comment>